<protein>
    <submittedName>
        <fullName evidence="7">Sigma-70 family RNA polymerase sigma factor</fullName>
    </submittedName>
</protein>
<keyword evidence="2" id="KW-0805">Transcription regulation</keyword>
<keyword evidence="8" id="KW-1185">Reference proteome</keyword>
<dbReference type="AlphaFoldDB" id="A0A931J4A3"/>
<comment type="caution">
    <text evidence="7">The sequence shown here is derived from an EMBL/GenBank/DDBJ whole genome shotgun (WGS) entry which is preliminary data.</text>
</comment>
<evidence type="ECO:0000313" key="7">
    <source>
        <dbReference type="EMBL" id="MBH9577513.1"/>
    </source>
</evidence>
<evidence type="ECO:0000313" key="8">
    <source>
        <dbReference type="Proteomes" id="UP000613266"/>
    </source>
</evidence>
<sequence length="233" mass="25237">MLTGLHSAARPFWPALLGAFSMDEFAALQPPIEASAAHVRDAASLRLQTLLLAVAEQDAAGEAAFTQLYEALAGRVHALALRILRDAAAAEEAVEDCFWQVWRQAARFDPTRGCAEAWVLTLARSRALDAYRARRQEREETVSLDALQEDGFEPPEDAEQDAGSLLEASRHHAALHAALQQLAALPRQLLALAFFRGLTHDEIAAQTGLPLGTVKSHIRRALGALKPLLGDAP</sequence>
<evidence type="ECO:0000259" key="5">
    <source>
        <dbReference type="Pfam" id="PF04542"/>
    </source>
</evidence>
<comment type="similarity">
    <text evidence="1">Belongs to the sigma-70 factor family. ECF subfamily.</text>
</comment>
<dbReference type="GO" id="GO:0006352">
    <property type="term" value="P:DNA-templated transcription initiation"/>
    <property type="evidence" value="ECO:0007669"/>
    <property type="project" value="InterPro"/>
</dbReference>
<dbReference type="PANTHER" id="PTHR43133">
    <property type="entry name" value="RNA POLYMERASE ECF-TYPE SIGMA FACTO"/>
    <property type="match status" value="1"/>
</dbReference>
<name>A0A931J4A3_9BURK</name>
<proteinExistence type="inferred from homology"/>
<gene>
    <name evidence="7" type="ORF">I7X39_11435</name>
</gene>
<dbReference type="EMBL" id="JAEDAK010000007">
    <property type="protein sequence ID" value="MBH9577513.1"/>
    <property type="molecule type" value="Genomic_DNA"/>
</dbReference>
<dbReference type="InterPro" id="IPR014284">
    <property type="entry name" value="RNA_pol_sigma-70_dom"/>
</dbReference>
<feature type="domain" description="RNA polymerase sigma-70 region 2" evidence="5">
    <location>
        <begin position="68"/>
        <end position="135"/>
    </location>
</feature>
<dbReference type="Proteomes" id="UP000613266">
    <property type="component" value="Unassembled WGS sequence"/>
</dbReference>
<dbReference type="RefSeq" id="WP_198111291.1">
    <property type="nucleotide sequence ID" value="NZ_JAEDAK010000007.1"/>
</dbReference>
<dbReference type="Gene3D" id="1.10.10.10">
    <property type="entry name" value="Winged helix-like DNA-binding domain superfamily/Winged helix DNA-binding domain"/>
    <property type="match status" value="1"/>
</dbReference>
<dbReference type="Pfam" id="PF08281">
    <property type="entry name" value="Sigma70_r4_2"/>
    <property type="match status" value="1"/>
</dbReference>
<dbReference type="Pfam" id="PF04542">
    <property type="entry name" value="Sigma70_r2"/>
    <property type="match status" value="1"/>
</dbReference>
<dbReference type="InterPro" id="IPR013325">
    <property type="entry name" value="RNA_pol_sigma_r2"/>
</dbReference>
<keyword evidence="4" id="KW-0804">Transcription</keyword>
<dbReference type="SUPFAM" id="SSF88946">
    <property type="entry name" value="Sigma2 domain of RNA polymerase sigma factors"/>
    <property type="match status" value="1"/>
</dbReference>
<dbReference type="NCBIfam" id="TIGR02937">
    <property type="entry name" value="sigma70-ECF"/>
    <property type="match status" value="1"/>
</dbReference>
<evidence type="ECO:0000259" key="6">
    <source>
        <dbReference type="Pfam" id="PF08281"/>
    </source>
</evidence>
<dbReference type="GO" id="GO:0003677">
    <property type="term" value="F:DNA binding"/>
    <property type="evidence" value="ECO:0007669"/>
    <property type="project" value="InterPro"/>
</dbReference>
<dbReference type="InterPro" id="IPR036388">
    <property type="entry name" value="WH-like_DNA-bd_sf"/>
</dbReference>
<dbReference type="InterPro" id="IPR013249">
    <property type="entry name" value="RNA_pol_sigma70_r4_t2"/>
</dbReference>
<reference evidence="7" key="1">
    <citation type="submission" date="2020-12" db="EMBL/GenBank/DDBJ databases">
        <title>The genome sequence of Inhella sp. 1Y17.</title>
        <authorList>
            <person name="Liu Y."/>
        </authorList>
    </citation>
    <scope>NUCLEOTIDE SEQUENCE</scope>
    <source>
        <strain evidence="7">1Y17</strain>
    </source>
</reference>
<dbReference type="InterPro" id="IPR039425">
    <property type="entry name" value="RNA_pol_sigma-70-like"/>
</dbReference>
<evidence type="ECO:0000256" key="4">
    <source>
        <dbReference type="ARBA" id="ARBA00023163"/>
    </source>
</evidence>
<dbReference type="GO" id="GO:0016987">
    <property type="term" value="F:sigma factor activity"/>
    <property type="evidence" value="ECO:0007669"/>
    <property type="project" value="UniProtKB-KW"/>
</dbReference>
<dbReference type="Gene3D" id="1.10.1740.10">
    <property type="match status" value="1"/>
</dbReference>
<dbReference type="SUPFAM" id="SSF88659">
    <property type="entry name" value="Sigma3 and sigma4 domains of RNA polymerase sigma factors"/>
    <property type="match status" value="1"/>
</dbReference>
<evidence type="ECO:0000256" key="3">
    <source>
        <dbReference type="ARBA" id="ARBA00023082"/>
    </source>
</evidence>
<keyword evidence="3" id="KW-0731">Sigma factor</keyword>
<dbReference type="CDD" id="cd06171">
    <property type="entry name" value="Sigma70_r4"/>
    <property type="match status" value="1"/>
</dbReference>
<accession>A0A931J4A3</accession>
<dbReference type="InterPro" id="IPR013324">
    <property type="entry name" value="RNA_pol_sigma_r3/r4-like"/>
</dbReference>
<dbReference type="InterPro" id="IPR007627">
    <property type="entry name" value="RNA_pol_sigma70_r2"/>
</dbReference>
<evidence type="ECO:0000256" key="2">
    <source>
        <dbReference type="ARBA" id="ARBA00023015"/>
    </source>
</evidence>
<feature type="domain" description="RNA polymerase sigma factor 70 region 4 type 2" evidence="6">
    <location>
        <begin position="173"/>
        <end position="225"/>
    </location>
</feature>
<dbReference type="PANTHER" id="PTHR43133:SF62">
    <property type="entry name" value="RNA POLYMERASE SIGMA FACTOR SIGZ"/>
    <property type="match status" value="1"/>
</dbReference>
<organism evidence="7 8">
    <name type="scientific">Inhella proteolytica</name>
    <dbReference type="NCBI Taxonomy" id="2795029"/>
    <lineage>
        <taxon>Bacteria</taxon>
        <taxon>Pseudomonadati</taxon>
        <taxon>Pseudomonadota</taxon>
        <taxon>Betaproteobacteria</taxon>
        <taxon>Burkholderiales</taxon>
        <taxon>Sphaerotilaceae</taxon>
        <taxon>Inhella</taxon>
    </lineage>
</organism>
<evidence type="ECO:0000256" key="1">
    <source>
        <dbReference type="ARBA" id="ARBA00010641"/>
    </source>
</evidence>